<reference evidence="2" key="3">
    <citation type="submission" date="2018-08" db="UniProtKB">
        <authorList>
            <consortium name="EnsemblPlants"/>
        </authorList>
    </citation>
    <scope>IDENTIFICATION</scope>
    <source>
        <strain evidence="2">cv. Bd21</strain>
    </source>
</reference>
<evidence type="ECO:0000313" key="2">
    <source>
        <dbReference type="EnsemblPlants" id="KQJ81740"/>
    </source>
</evidence>
<evidence type="ECO:0000313" key="3">
    <source>
        <dbReference type="Proteomes" id="UP000008810"/>
    </source>
</evidence>
<accession>A0A0Q3E6B4</accession>
<gene>
    <name evidence="1" type="ORF">BRADI_5g02796v3</name>
</gene>
<sequence length="73" mass="7958">MLLGSPAYEIWGGGGAEILFCCFRADFAPTNSCSSCLQVADFRADLSLLGEDRYGSLHPCSWICSEERCGHHV</sequence>
<dbReference type="AlphaFoldDB" id="A0A0Q3E6B4"/>
<dbReference type="InParanoid" id="A0A0Q3E6B4"/>
<evidence type="ECO:0000313" key="1">
    <source>
        <dbReference type="EMBL" id="KQJ81740.1"/>
    </source>
</evidence>
<keyword evidence="3" id="KW-1185">Reference proteome</keyword>
<name>A0A0Q3E6B4_BRADI</name>
<reference evidence="1" key="2">
    <citation type="submission" date="2017-06" db="EMBL/GenBank/DDBJ databases">
        <title>WGS assembly of Brachypodium distachyon.</title>
        <authorList>
            <consortium name="The International Brachypodium Initiative"/>
            <person name="Lucas S."/>
            <person name="Harmon-Smith M."/>
            <person name="Lail K."/>
            <person name="Tice H."/>
            <person name="Grimwood J."/>
            <person name="Bruce D."/>
            <person name="Barry K."/>
            <person name="Shu S."/>
            <person name="Lindquist E."/>
            <person name="Wang M."/>
            <person name="Pitluck S."/>
            <person name="Vogel J.P."/>
            <person name="Garvin D.F."/>
            <person name="Mockler T.C."/>
            <person name="Schmutz J."/>
            <person name="Rokhsar D."/>
            <person name="Bevan M.W."/>
        </authorList>
    </citation>
    <scope>NUCLEOTIDE SEQUENCE</scope>
    <source>
        <strain evidence="1">Bd21</strain>
    </source>
</reference>
<organism evidence="1">
    <name type="scientific">Brachypodium distachyon</name>
    <name type="common">Purple false brome</name>
    <name type="synonym">Trachynia distachya</name>
    <dbReference type="NCBI Taxonomy" id="15368"/>
    <lineage>
        <taxon>Eukaryota</taxon>
        <taxon>Viridiplantae</taxon>
        <taxon>Streptophyta</taxon>
        <taxon>Embryophyta</taxon>
        <taxon>Tracheophyta</taxon>
        <taxon>Spermatophyta</taxon>
        <taxon>Magnoliopsida</taxon>
        <taxon>Liliopsida</taxon>
        <taxon>Poales</taxon>
        <taxon>Poaceae</taxon>
        <taxon>BOP clade</taxon>
        <taxon>Pooideae</taxon>
        <taxon>Stipodae</taxon>
        <taxon>Brachypodieae</taxon>
        <taxon>Brachypodium</taxon>
    </lineage>
</organism>
<protein>
    <submittedName>
        <fullName evidence="1 2">Uncharacterized protein</fullName>
    </submittedName>
</protein>
<dbReference type="EnsemblPlants" id="KQJ81740">
    <property type="protein sequence ID" value="KQJ81740"/>
    <property type="gene ID" value="BRADI_5g02796v3"/>
</dbReference>
<dbReference type="Proteomes" id="UP000008810">
    <property type="component" value="Chromosome 5"/>
</dbReference>
<reference evidence="1 2" key="1">
    <citation type="journal article" date="2010" name="Nature">
        <title>Genome sequencing and analysis of the model grass Brachypodium distachyon.</title>
        <authorList>
            <consortium name="International Brachypodium Initiative"/>
        </authorList>
    </citation>
    <scope>NUCLEOTIDE SEQUENCE [LARGE SCALE GENOMIC DNA]</scope>
    <source>
        <strain evidence="1 2">Bd21</strain>
    </source>
</reference>
<proteinExistence type="predicted"/>
<dbReference type="EMBL" id="CM000884">
    <property type="protein sequence ID" value="KQJ81740.1"/>
    <property type="molecule type" value="Genomic_DNA"/>
</dbReference>
<dbReference type="Gramene" id="KQJ81740">
    <property type="protein sequence ID" value="KQJ81740"/>
    <property type="gene ID" value="BRADI_5g02796v3"/>
</dbReference>